<dbReference type="InterPro" id="IPR036361">
    <property type="entry name" value="SAP_dom_sf"/>
</dbReference>
<feature type="compositionally biased region" description="Polar residues" evidence="1">
    <location>
        <begin position="443"/>
        <end position="455"/>
    </location>
</feature>
<accession>A0A5C6MTB4</accession>
<organism evidence="3 4">
    <name type="scientific">Takifugu flavidus</name>
    <name type="common">sansaifugu</name>
    <dbReference type="NCBI Taxonomy" id="433684"/>
    <lineage>
        <taxon>Eukaryota</taxon>
        <taxon>Metazoa</taxon>
        <taxon>Chordata</taxon>
        <taxon>Craniata</taxon>
        <taxon>Vertebrata</taxon>
        <taxon>Euteleostomi</taxon>
        <taxon>Actinopterygii</taxon>
        <taxon>Neopterygii</taxon>
        <taxon>Teleostei</taxon>
        <taxon>Neoteleostei</taxon>
        <taxon>Acanthomorphata</taxon>
        <taxon>Eupercaria</taxon>
        <taxon>Tetraodontiformes</taxon>
        <taxon>Tetradontoidea</taxon>
        <taxon>Tetraodontidae</taxon>
        <taxon>Takifugu</taxon>
    </lineage>
</organism>
<evidence type="ECO:0000313" key="3">
    <source>
        <dbReference type="EMBL" id="TWW58534.1"/>
    </source>
</evidence>
<dbReference type="SMART" id="SM00355">
    <property type="entry name" value="ZnF_C2H2"/>
    <property type="match status" value="3"/>
</dbReference>
<dbReference type="InterPro" id="IPR013087">
    <property type="entry name" value="Znf_C2H2_type"/>
</dbReference>
<feature type="domain" description="SAP" evidence="2">
    <location>
        <begin position="786"/>
        <end position="820"/>
    </location>
</feature>
<name>A0A5C6MTB4_9TELE</name>
<protein>
    <recommendedName>
        <fullName evidence="2">SAP domain-containing protein</fullName>
    </recommendedName>
</protein>
<dbReference type="InterPro" id="IPR003034">
    <property type="entry name" value="SAP_dom"/>
</dbReference>
<dbReference type="PROSITE" id="PS00028">
    <property type="entry name" value="ZINC_FINGER_C2H2_1"/>
    <property type="match status" value="1"/>
</dbReference>
<feature type="region of interest" description="Disordered" evidence="1">
    <location>
        <begin position="441"/>
        <end position="465"/>
    </location>
</feature>
<feature type="compositionally biased region" description="Basic and acidic residues" evidence="1">
    <location>
        <begin position="127"/>
        <end position="155"/>
    </location>
</feature>
<feature type="region of interest" description="Disordered" evidence="1">
    <location>
        <begin position="112"/>
        <end position="155"/>
    </location>
</feature>
<sequence>MTLPCDDDIEKPPAARHISVLADGDIPTAKKFSGLFHCPYCKYKGAKYIIDYHIKGHSSVKHREFTVIKCGLSCRSVSHFHCCYCAATIVNRSQFVKHLAFHQEQEHAVADVEHPEGPVKHPVAPMKHPEAPMEHPEAPMEHPEAPMEHPEAPMEHTEAPMELPEVPVVHPEAPPEHPQTPIEHAQVLGKYSEIPQTSPACHTIQLNPSKFLITCPHCRVKLYKKNFKTHCKRKHTFHFETVSKDRFLNCECVDATNGVFAVEESFCGSGTPIHVVKNSRGATQKVMCEVEQCRLNSDLALRSGMLLYECHHIGSLFYCPCPHNQIVTLTEGTLETMVENKWFGEESKASLLRCQQKADEVGVPLSVQLTVGGPPSHIHISVYEPIITYYSRLGRVIVSYDTQENSWHCPCCVERQPCKHKGVAKWHLFATKRELFQKARCPETTNPPRNATAGNPSECKEDAYPPDDKTIGRMLNYLLTNKTLPAELPQALIELSRGGKTQESFPKHLIPKETNCAECEYRLSDQQLITSEGKILTSTGVVEGWYHHGPFCPVSELIFNDMQAMTMFGLFLGISTYRRSCLNCGLMYRYQEWEDGFHNFDDHILLSLHLCLIFRNALQTGVEISKIIQIIEATEGVSFPPEERVLQAYLHFEALSNHDYTYSCVSCGYSPAVVVMDVHKNGVFDVPAIHLPVCDLQSAPEDYDGRVDIVTFWGAVATEMISHGFIASGRKNPFVVPLSYHHWSPWIGSHTRRSNLVLNTEFEKNKLPGGSEEDEPVDEERLTDALGNLKVEEVRTLCEQCGVDNHGSKMELVVRLWKKMSNRAIYNKLLEKVWGASGNWAVITCPCGIVYSLKFNLRTESPRDFVDLLLSWKHFPNVTVCDYAGALALHANRRQPGIFGLFQGRLLDPTPQNIKQVSDGSVHVNLPWLKSPKMPSDTDGHPLTGCSQHLSLNGTSGAQMDLLRQLELVPELVGSVSSRRVEQLFLWVREKNNSLKTMTPSTHLFLQRNLLHHHNMEKNKSAVERYSEIVPADVEMQWDDHGRLVLGHSLFPGKPSRRNGKVHQAPAKKSLKGLQSQILDETESPAEHVAVAGNTKLTRSGVLSQLHHSACARPRTPDPLYTLLLSSPLDPGGRLA</sequence>
<keyword evidence="4" id="KW-1185">Reference proteome</keyword>
<comment type="caution">
    <text evidence="3">The sequence shown here is derived from an EMBL/GenBank/DDBJ whole genome shotgun (WGS) entry which is preliminary data.</text>
</comment>
<dbReference type="PANTHER" id="PTHR17609">
    <property type="entry name" value="HMG DOMAIN-CONTAINING PROTEIN 3"/>
    <property type="match status" value="1"/>
</dbReference>
<dbReference type="AlphaFoldDB" id="A0A5C6MTB4"/>
<dbReference type="PROSITE" id="PS50800">
    <property type="entry name" value="SAP"/>
    <property type="match status" value="1"/>
</dbReference>
<dbReference type="EMBL" id="RHFK02000019">
    <property type="protein sequence ID" value="TWW58534.1"/>
    <property type="molecule type" value="Genomic_DNA"/>
</dbReference>
<dbReference type="SUPFAM" id="SSF68906">
    <property type="entry name" value="SAP domain"/>
    <property type="match status" value="1"/>
</dbReference>
<evidence type="ECO:0000259" key="2">
    <source>
        <dbReference type="PROSITE" id="PS50800"/>
    </source>
</evidence>
<gene>
    <name evidence="3" type="ORF">D4764_06G0000640</name>
</gene>
<evidence type="ECO:0000313" key="4">
    <source>
        <dbReference type="Proteomes" id="UP000324091"/>
    </source>
</evidence>
<reference evidence="3 4" key="1">
    <citation type="submission" date="2019-04" db="EMBL/GenBank/DDBJ databases">
        <title>Chromosome genome assembly for Takifugu flavidus.</title>
        <authorList>
            <person name="Xiao S."/>
        </authorList>
    </citation>
    <scope>NUCLEOTIDE SEQUENCE [LARGE SCALE GENOMIC DNA]</scope>
    <source>
        <strain evidence="3">HTHZ2018</strain>
        <tissue evidence="3">Muscle</tissue>
    </source>
</reference>
<dbReference type="Proteomes" id="UP000324091">
    <property type="component" value="Chromosome 6"/>
</dbReference>
<evidence type="ECO:0000256" key="1">
    <source>
        <dbReference type="SAM" id="MobiDB-lite"/>
    </source>
</evidence>
<proteinExistence type="predicted"/>
<dbReference type="InterPro" id="IPR039598">
    <property type="entry name" value="HMGXB3"/>
</dbReference>
<dbReference type="PANTHER" id="PTHR17609:SF3">
    <property type="entry name" value="SAP DOMAIN-CONTAINING PROTEIN"/>
    <property type="match status" value="1"/>
</dbReference>